<dbReference type="Proteomes" id="UP000239181">
    <property type="component" value="Unassembled WGS sequence"/>
</dbReference>
<sequence length="112" mass="12711">MRDGRRGNKKQTSTKAAARIAEKCVPLIMKEMSEQYHYANAEVSPVEVIPALLSEHGELQQRALMCELADNVHDLSGAYRELGAIRNHIKQMDSRWNDVATHAQYILQQAKH</sequence>
<dbReference type="AlphaFoldDB" id="A0A2S9I705"/>
<reference evidence="1 2" key="1">
    <citation type="submission" date="2017-10" db="EMBL/GenBank/DDBJ databases">
        <title>Draft genome of two endophytic bacteria isolated from 'guarana' Paullinia cupana (Mart.) Ducke.</title>
        <authorList>
            <person name="Siqueira K.A."/>
            <person name="Liotti R.G."/>
            <person name="Mendes T.A."/>
            <person name="Soares M.A."/>
        </authorList>
    </citation>
    <scope>NUCLEOTIDE SEQUENCE [LARGE SCALE GENOMIC DNA]</scope>
    <source>
        <strain evidence="1 2">342</strain>
    </source>
</reference>
<gene>
    <name evidence="1" type="ORF">CQW29_21070</name>
</gene>
<protein>
    <submittedName>
        <fullName evidence="1">Uncharacterized protein</fullName>
    </submittedName>
</protein>
<accession>A0A2S9I705</accession>
<dbReference type="EMBL" id="PDET01000018">
    <property type="protein sequence ID" value="PRD13514.1"/>
    <property type="molecule type" value="Genomic_DNA"/>
</dbReference>
<evidence type="ECO:0000313" key="1">
    <source>
        <dbReference type="EMBL" id="PRD13514.1"/>
    </source>
</evidence>
<proteinExistence type="predicted"/>
<comment type="caution">
    <text evidence="1">The sequence shown here is derived from an EMBL/GenBank/DDBJ whole genome shotgun (WGS) entry which is preliminary data.</text>
</comment>
<keyword evidence="2" id="KW-1185">Reference proteome</keyword>
<organism evidence="1 2">
    <name type="scientific">Pantoea coffeiphila</name>
    <dbReference type="NCBI Taxonomy" id="1465635"/>
    <lineage>
        <taxon>Bacteria</taxon>
        <taxon>Pseudomonadati</taxon>
        <taxon>Pseudomonadota</taxon>
        <taxon>Gammaproteobacteria</taxon>
        <taxon>Enterobacterales</taxon>
        <taxon>Erwiniaceae</taxon>
        <taxon>Pantoea</taxon>
    </lineage>
</organism>
<name>A0A2S9I705_9GAMM</name>
<evidence type="ECO:0000313" key="2">
    <source>
        <dbReference type="Proteomes" id="UP000239181"/>
    </source>
</evidence>